<comment type="subcellular location">
    <subcellularLocation>
        <location evidence="1">Membrane</location>
        <topology evidence="1">Single-pass membrane protein</topology>
    </subcellularLocation>
</comment>
<sequence length="86" mass="9708">MGYDVSAGTMVMTNAWAIGRDPASWDEPEKFDPDRFLDSTLDFELIQFGAERRGCDDEREVDMNEKPGVAVKKIVPLLAVGTQFYF</sequence>
<organism evidence="8 9">
    <name type="scientific">Perilla frutescens var. hirtella</name>
    <name type="common">Perilla citriodora</name>
    <name type="synonym">Perilla setoyensis</name>
    <dbReference type="NCBI Taxonomy" id="608512"/>
    <lineage>
        <taxon>Eukaryota</taxon>
        <taxon>Viridiplantae</taxon>
        <taxon>Streptophyta</taxon>
        <taxon>Embryophyta</taxon>
        <taxon>Tracheophyta</taxon>
        <taxon>Spermatophyta</taxon>
        <taxon>Magnoliopsida</taxon>
        <taxon>eudicotyledons</taxon>
        <taxon>Gunneridae</taxon>
        <taxon>Pentapetalae</taxon>
        <taxon>asterids</taxon>
        <taxon>lamiids</taxon>
        <taxon>Lamiales</taxon>
        <taxon>Lamiaceae</taxon>
        <taxon>Nepetoideae</taxon>
        <taxon>Elsholtzieae</taxon>
        <taxon>Perilla</taxon>
    </lineage>
</organism>
<proteinExistence type="inferred from homology"/>
<evidence type="ECO:0008006" key="10">
    <source>
        <dbReference type="Google" id="ProtNLM"/>
    </source>
</evidence>
<dbReference type="InterPro" id="IPR036396">
    <property type="entry name" value="Cyt_P450_sf"/>
</dbReference>
<dbReference type="Gene3D" id="1.10.630.10">
    <property type="entry name" value="Cytochrome P450"/>
    <property type="match status" value="1"/>
</dbReference>
<keyword evidence="6" id="KW-0472">Membrane</keyword>
<keyword evidence="5" id="KW-0560">Oxidoreductase</keyword>
<evidence type="ECO:0000313" key="9">
    <source>
        <dbReference type="Proteomes" id="UP001190926"/>
    </source>
</evidence>
<evidence type="ECO:0000256" key="2">
    <source>
        <dbReference type="ARBA" id="ARBA00010617"/>
    </source>
</evidence>
<dbReference type="EMBL" id="SDAM02000072">
    <property type="protein sequence ID" value="KAH6832292.1"/>
    <property type="molecule type" value="Genomic_DNA"/>
</dbReference>
<keyword evidence="7" id="KW-0479">Metal-binding</keyword>
<reference evidence="8 9" key="1">
    <citation type="journal article" date="2021" name="Nat. Commun.">
        <title>Incipient diploidization of the medicinal plant Perilla within 10,000 years.</title>
        <authorList>
            <person name="Zhang Y."/>
            <person name="Shen Q."/>
            <person name="Leng L."/>
            <person name="Zhang D."/>
            <person name="Chen S."/>
            <person name="Shi Y."/>
            <person name="Ning Z."/>
            <person name="Chen S."/>
        </authorList>
    </citation>
    <scope>NUCLEOTIDE SEQUENCE [LARGE SCALE GENOMIC DNA]</scope>
    <source>
        <strain evidence="9">cv. PC099</strain>
    </source>
</reference>
<accession>A0AAD4JEJ9</accession>
<dbReference type="GO" id="GO:0016020">
    <property type="term" value="C:membrane"/>
    <property type="evidence" value="ECO:0007669"/>
    <property type="project" value="UniProtKB-SubCell"/>
</dbReference>
<dbReference type="InterPro" id="IPR002401">
    <property type="entry name" value="Cyt_P450_E_grp-I"/>
</dbReference>
<keyword evidence="7" id="KW-0349">Heme</keyword>
<evidence type="ECO:0000256" key="1">
    <source>
        <dbReference type="ARBA" id="ARBA00004167"/>
    </source>
</evidence>
<keyword evidence="9" id="KW-1185">Reference proteome</keyword>
<gene>
    <name evidence="8" type="ORF">C2S53_005641</name>
</gene>
<dbReference type="PANTHER" id="PTHR47956:SF62">
    <property type="entry name" value="CYTOCHROME P450 71A8-LIKE"/>
    <property type="match status" value="1"/>
</dbReference>
<evidence type="ECO:0000313" key="8">
    <source>
        <dbReference type="EMBL" id="KAH6832292.1"/>
    </source>
</evidence>
<comment type="similarity">
    <text evidence="2">Belongs to the cytochrome P450 family.</text>
</comment>
<dbReference type="SUPFAM" id="SSF48264">
    <property type="entry name" value="Cytochrome P450"/>
    <property type="match status" value="1"/>
</dbReference>
<keyword evidence="7" id="KW-0408">Iron</keyword>
<dbReference type="AlphaFoldDB" id="A0AAD4JEJ9"/>
<evidence type="ECO:0000256" key="3">
    <source>
        <dbReference type="ARBA" id="ARBA00022692"/>
    </source>
</evidence>
<dbReference type="GO" id="GO:0004497">
    <property type="term" value="F:monooxygenase activity"/>
    <property type="evidence" value="ECO:0007669"/>
    <property type="project" value="InterPro"/>
</dbReference>
<dbReference type="InterPro" id="IPR001128">
    <property type="entry name" value="Cyt_P450"/>
</dbReference>
<comment type="cofactor">
    <cofactor evidence="7">
        <name>heme</name>
        <dbReference type="ChEBI" id="CHEBI:30413"/>
    </cofactor>
</comment>
<dbReference type="PANTHER" id="PTHR47956">
    <property type="entry name" value="CYTOCHROME P450 71B11-RELATED"/>
    <property type="match status" value="1"/>
</dbReference>
<dbReference type="GO" id="GO:0020037">
    <property type="term" value="F:heme binding"/>
    <property type="evidence" value="ECO:0007669"/>
    <property type="project" value="InterPro"/>
</dbReference>
<comment type="caution">
    <text evidence="8">The sequence shown here is derived from an EMBL/GenBank/DDBJ whole genome shotgun (WGS) entry which is preliminary data.</text>
</comment>
<evidence type="ECO:0000256" key="6">
    <source>
        <dbReference type="ARBA" id="ARBA00023136"/>
    </source>
</evidence>
<protein>
    <recommendedName>
        <fullName evidence="10">Cytochrome P450</fullName>
    </recommendedName>
</protein>
<dbReference type="GO" id="GO:0005506">
    <property type="term" value="F:iron ion binding"/>
    <property type="evidence" value="ECO:0007669"/>
    <property type="project" value="InterPro"/>
</dbReference>
<feature type="binding site" description="axial binding residue" evidence="7">
    <location>
        <position position="55"/>
    </location>
    <ligand>
        <name>heme</name>
        <dbReference type="ChEBI" id="CHEBI:30413"/>
    </ligand>
    <ligandPart>
        <name>Fe</name>
        <dbReference type="ChEBI" id="CHEBI:18248"/>
    </ligandPart>
</feature>
<name>A0AAD4JEJ9_PERFH</name>
<dbReference type="PRINTS" id="PR00463">
    <property type="entry name" value="EP450I"/>
</dbReference>
<dbReference type="InterPro" id="IPR050193">
    <property type="entry name" value="Cytochrome_P450_71"/>
</dbReference>
<evidence type="ECO:0000256" key="4">
    <source>
        <dbReference type="ARBA" id="ARBA00022989"/>
    </source>
</evidence>
<dbReference type="GO" id="GO:0016705">
    <property type="term" value="F:oxidoreductase activity, acting on paired donors, with incorporation or reduction of molecular oxygen"/>
    <property type="evidence" value="ECO:0007669"/>
    <property type="project" value="InterPro"/>
</dbReference>
<dbReference type="Pfam" id="PF00067">
    <property type="entry name" value="p450"/>
    <property type="match status" value="1"/>
</dbReference>
<keyword evidence="4" id="KW-1133">Transmembrane helix</keyword>
<evidence type="ECO:0000256" key="7">
    <source>
        <dbReference type="PIRSR" id="PIRSR602401-1"/>
    </source>
</evidence>
<evidence type="ECO:0000256" key="5">
    <source>
        <dbReference type="ARBA" id="ARBA00023002"/>
    </source>
</evidence>
<keyword evidence="3" id="KW-0812">Transmembrane</keyword>
<dbReference type="Proteomes" id="UP001190926">
    <property type="component" value="Unassembled WGS sequence"/>
</dbReference>